<dbReference type="InterPro" id="IPR008183">
    <property type="entry name" value="Aldose_1/G6P_1-epimerase"/>
</dbReference>
<dbReference type="Gene3D" id="2.70.98.10">
    <property type="match status" value="1"/>
</dbReference>
<dbReference type="SUPFAM" id="SSF74650">
    <property type="entry name" value="Galactose mutarotase-like"/>
    <property type="match status" value="1"/>
</dbReference>
<evidence type="ECO:0000313" key="2">
    <source>
        <dbReference type="Proteomes" id="UP000230842"/>
    </source>
</evidence>
<dbReference type="Proteomes" id="UP000230842">
    <property type="component" value="Unassembled WGS sequence"/>
</dbReference>
<comment type="caution">
    <text evidence="1">The sequence shown here is derived from an EMBL/GenBank/DDBJ whole genome shotgun (WGS) entry which is preliminary data.</text>
</comment>
<dbReference type="GO" id="GO:0033499">
    <property type="term" value="P:galactose catabolic process via UDP-galactose, Leloir pathway"/>
    <property type="evidence" value="ECO:0007669"/>
    <property type="project" value="TreeGrafter"/>
</dbReference>
<keyword evidence="2" id="KW-1185">Reference proteome</keyword>
<dbReference type="OrthoDB" id="4739604at2"/>
<reference evidence="1 2" key="1">
    <citation type="submission" date="2017-11" db="EMBL/GenBank/DDBJ databases">
        <title>Genomic Encyclopedia of Archaeal and Bacterial Type Strains, Phase II (KMG-II): From Individual Species to Whole Genera.</title>
        <authorList>
            <person name="Goeker M."/>
        </authorList>
    </citation>
    <scope>NUCLEOTIDE SEQUENCE [LARGE SCALE GENOMIC DNA]</scope>
    <source>
        <strain evidence="1 2">DSM 27763</strain>
    </source>
</reference>
<dbReference type="InterPro" id="IPR011013">
    <property type="entry name" value="Gal_mutarotase_sf_dom"/>
</dbReference>
<organism evidence="1 2">
    <name type="scientific">Mumia flava</name>
    <dbReference type="NCBI Taxonomy" id="1348852"/>
    <lineage>
        <taxon>Bacteria</taxon>
        <taxon>Bacillati</taxon>
        <taxon>Actinomycetota</taxon>
        <taxon>Actinomycetes</taxon>
        <taxon>Propionibacteriales</taxon>
        <taxon>Nocardioidaceae</taxon>
        <taxon>Mumia</taxon>
    </lineage>
</organism>
<proteinExistence type="predicted"/>
<accession>A0A0B2BC55</accession>
<dbReference type="PANTHER" id="PTHR10091">
    <property type="entry name" value="ALDOSE-1-EPIMERASE"/>
    <property type="match status" value="1"/>
</dbReference>
<gene>
    <name evidence="1" type="ORF">CLV56_1743</name>
</gene>
<protein>
    <submittedName>
        <fullName evidence="1">Aldose 1-epimerase</fullName>
    </submittedName>
</protein>
<dbReference type="EMBL" id="PGEZ01000001">
    <property type="protein sequence ID" value="PJJ57510.1"/>
    <property type="molecule type" value="Genomic_DNA"/>
</dbReference>
<dbReference type="GO" id="GO:0030246">
    <property type="term" value="F:carbohydrate binding"/>
    <property type="evidence" value="ECO:0007669"/>
    <property type="project" value="InterPro"/>
</dbReference>
<dbReference type="PANTHER" id="PTHR10091:SF0">
    <property type="entry name" value="GALACTOSE MUTAROTASE"/>
    <property type="match status" value="1"/>
</dbReference>
<dbReference type="GO" id="GO:0004034">
    <property type="term" value="F:aldose 1-epimerase activity"/>
    <property type="evidence" value="ECO:0007669"/>
    <property type="project" value="TreeGrafter"/>
</dbReference>
<dbReference type="GO" id="GO:0006006">
    <property type="term" value="P:glucose metabolic process"/>
    <property type="evidence" value="ECO:0007669"/>
    <property type="project" value="TreeGrafter"/>
</dbReference>
<dbReference type="AlphaFoldDB" id="A0A0B2BC55"/>
<dbReference type="InterPro" id="IPR014718">
    <property type="entry name" value="GH-type_carb-bd"/>
</dbReference>
<evidence type="ECO:0000313" key="1">
    <source>
        <dbReference type="EMBL" id="PJJ57510.1"/>
    </source>
</evidence>
<dbReference type="RefSeq" id="WP_039359233.1">
    <property type="nucleotide sequence ID" value="NZ_PGEZ01000001.1"/>
</dbReference>
<sequence length="291" mass="31084">MITIAAGRWTATSNPYGGSLAQLRFGDEDVVVPQDGHGAHPDYRGAVLAPWPNRLADGAYVFDGSSLRLPVTEPERGTALHGLVTAIDWEVREHRADEVRVGVAVPRSEGYPFDVDVEVRYALDAELGLTVAVTGTNIGDVVAPFGCGFHPYVRHGPDDDLQVAARTYVRTDPERLLPTGVAEVDGSRVDFRTARRAAGAGLDTAYGDLVRDAEDGRVGVRLGRTRLWGDAAVRWMQVYTPESGGCAAVEPCTCPPDAFASGIGLIRLRPGEAATMSCGIDRAESGDVRGR</sequence>
<name>A0A0B2BC55_9ACTN</name>
<dbReference type="Pfam" id="PF01263">
    <property type="entry name" value="Aldose_epim"/>
    <property type="match status" value="1"/>
</dbReference>